<dbReference type="PANTHER" id="PTHR13847">
    <property type="entry name" value="SARCOSINE DEHYDROGENASE-RELATED"/>
    <property type="match status" value="1"/>
</dbReference>
<sequence>MSFVVVGAGFVGVCVAYELARAGLPVEILDSSAGVPPATARSLAWFGAVSGGTWPRGSEDLLHLVLDDHRRLAAEVPGAAYRWTGSLDWPPPAVIAPGMRLVDRDTVAAMEPHLREVPEAALHIPTDAGLDPLTAVPAILRAAQRLGARYRPHTPYREQDVPAGATVIFAAGVSTPEVAGVDLPIGTSAAFGMRFAGPPGLVRHIVAAPGLVVREARPGRYLLITRGDPAACLDRFREIFRVDGTLRPLSCGTVLRAAPASGPLVGAVGPGRYVAVLHAGITFAPTVGRLLATELRTGEPAPELHRCRPARSAP</sequence>
<dbReference type="Pfam" id="PF01266">
    <property type="entry name" value="DAO"/>
    <property type="match status" value="1"/>
</dbReference>
<dbReference type="SUPFAM" id="SSF51905">
    <property type="entry name" value="FAD/NAD(P)-binding domain"/>
    <property type="match status" value="1"/>
</dbReference>
<name>A0ABM7LL09_9ACTN</name>
<dbReference type="RefSeq" id="WP_212846928.1">
    <property type="nucleotide sequence ID" value="NZ_AP023356.1"/>
</dbReference>
<evidence type="ECO:0000259" key="2">
    <source>
        <dbReference type="Pfam" id="PF01266"/>
    </source>
</evidence>
<proteinExistence type="predicted"/>
<protein>
    <recommendedName>
        <fullName evidence="2">FAD dependent oxidoreductase domain-containing protein</fullName>
    </recommendedName>
</protein>
<dbReference type="PANTHER" id="PTHR13847:SF287">
    <property type="entry name" value="FAD-DEPENDENT OXIDOREDUCTASE DOMAIN-CONTAINING PROTEIN 1"/>
    <property type="match status" value="1"/>
</dbReference>
<evidence type="ECO:0000313" key="4">
    <source>
        <dbReference type="Proteomes" id="UP000676967"/>
    </source>
</evidence>
<dbReference type="Proteomes" id="UP000676967">
    <property type="component" value="Chromosome"/>
</dbReference>
<accession>A0ABM7LL09</accession>
<dbReference type="Gene3D" id="3.50.50.60">
    <property type="entry name" value="FAD/NAD(P)-binding domain"/>
    <property type="match status" value="1"/>
</dbReference>
<reference evidence="3 4" key="1">
    <citation type="submission" date="2020-08" db="EMBL/GenBank/DDBJ databases">
        <title>Whole genome shotgun sequence of Actinoplanes ianthinogenes NBRC 13996.</title>
        <authorList>
            <person name="Komaki H."/>
            <person name="Tamura T."/>
        </authorList>
    </citation>
    <scope>NUCLEOTIDE SEQUENCE [LARGE SCALE GENOMIC DNA]</scope>
    <source>
        <strain evidence="3 4">NBRC 13996</strain>
    </source>
</reference>
<organism evidence="3 4">
    <name type="scientific">Actinoplanes ianthinogenes</name>
    <dbReference type="NCBI Taxonomy" id="122358"/>
    <lineage>
        <taxon>Bacteria</taxon>
        <taxon>Bacillati</taxon>
        <taxon>Actinomycetota</taxon>
        <taxon>Actinomycetes</taxon>
        <taxon>Micromonosporales</taxon>
        <taxon>Micromonosporaceae</taxon>
        <taxon>Actinoplanes</taxon>
    </lineage>
</organism>
<dbReference type="InterPro" id="IPR006076">
    <property type="entry name" value="FAD-dep_OxRdtase"/>
</dbReference>
<evidence type="ECO:0000256" key="1">
    <source>
        <dbReference type="ARBA" id="ARBA00023002"/>
    </source>
</evidence>
<dbReference type="EMBL" id="AP023356">
    <property type="protein sequence ID" value="BCJ39942.1"/>
    <property type="molecule type" value="Genomic_DNA"/>
</dbReference>
<evidence type="ECO:0000313" key="3">
    <source>
        <dbReference type="EMBL" id="BCJ39942.1"/>
    </source>
</evidence>
<dbReference type="InterPro" id="IPR036188">
    <property type="entry name" value="FAD/NAD-bd_sf"/>
</dbReference>
<feature type="domain" description="FAD dependent oxidoreductase" evidence="2">
    <location>
        <begin position="3"/>
        <end position="292"/>
    </location>
</feature>
<keyword evidence="1" id="KW-0560">Oxidoreductase</keyword>
<dbReference type="Gene3D" id="3.30.9.10">
    <property type="entry name" value="D-Amino Acid Oxidase, subunit A, domain 2"/>
    <property type="match status" value="1"/>
</dbReference>
<keyword evidence="4" id="KW-1185">Reference proteome</keyword>
<gene>
    <name evidence="3" type="ORF">Aiant_05990</name>
</gene>